<dbReference type="OrthoDB" id="9112331at2"/>
<evidence type="ECO:0000256" key="1">
    <source>
        <dbReference type="ARBA" id="ARBA00022448"/>
    </source>
</evidence>
<dbReference type="PROSITE" id="PS00211">
    <property type="entry name" value="ABC_TRANSPORTER_1"/>
    <property type="match status" value="1"/>
</dbReference>
<protein>
    <submittedName>
        <fullName evidence="5">ATP-binding cassette domain-containing protein</fullName>
    </submittedName>
</protein>
<keyword evidence="3 5" id="KW-0067">ATP-binding</keyword>
<dbReference type="SMART" id="SM00382">
    <property type="entry name" value="AAA"/>
    <property type="match status" value="1"/>
</dbReference>
<evidence type="ECO:0000313" key="5">
    <source>
        <dbReference type="EMBL" id="RXZ51230.1"/>
    </source>
</evidence>
<sequence>MTGVEASGALVAEFASERGAFRVEASLRVERGELLAVLGPNGSGKSTLLATIAGHLAPTEGVVRLGDRELARRDGGAGATIDLPVAERRVGLLGQESLLFRHLDVLENVAFGPRAQGRGRSAARLDAMTWLERVGAAELSRRRPAELSGGQQQRVAIARTLAARPELLLLDEPFAALDVPTAATMRRLIGELCAQTATPTILVTHDPLDAIVLAQRAAILHDGRIAQLGPVAEVLGHPATPFVAALAGVNLATGVATGSGGVAVSGADGSLLRLVPSEHVGDGGRPLGPAAAGAPASAVFSPAAVHVSPLGEAGAAASDSMMANRWIGTVSLLQPAPGGVRLTTEEHPGLAVDLPGAAAVALELRPGARLAFIVAAAEISVREHA</sequence>
<feature type="domain" description="ABC transporter" evidence="4">
    <location>
        <begin position="4"/>
        <end position="247"/>
    </location>
</feature>
<dbReference type="InterPro" id="IPR017871">
    <property type="entry name" value="ABC_transporter-like_CS"/>
</dbReference>
<dbReference type="PROSITE" id="PS50893">
    <property type="entry name" value="ABC_TRANSPORTER_2"/>
    <property type="match status" value="1"/>
</dbReference>
<dbReference type="AlphaFoldDB" id="A0A4Q2JXF5"/>
<keyword evidence="6" id="KW-1185">Reference proteome</keyword>
<dbReference type="PANTHER" id="PTHR42781:SF4">
    <property type="entry name" value="SPERMIDINE_PUTRESCINE IMPORT ATP-BINDING PROTEIN POTA"/>
    <property type="match status" value="1"/>
</dbReference>
<dbReference type="SUPFAM" id="SSF52540">
    <property type="entry name" value="P-loop containing nucleoside triphosphate hydrolases"/>
    <property type="match status" value="1"/>
</dbReference>
<dbReference type="Pfam" id="PF00005">
    <property type="entry name" value="ABC_tran"/>
    <property type="match status" value="1"/>
</dbReference>
<dbReference type="Proteomes" id="UP000292935">
    <property type="component" value="Unassembled WGS sequence"/>
</dbReference>
<evidence type="ECO:0000256" key="3">
    <source>
        <dbReference type="ARBA" id="ARBA00022840"/>
    </source>
</evidence>
<keyword evidence="1" id="KW-0813">Transport</keyword>
<dbReference type="InterPro" id="IPR003439">
    <property type="entry name" value="ABC_transporter-like_ATP-bd"/>
</dbReference>
<accession>A0A4Q2JXF5</accession>
<evidence type="ECO:0000256" key="2">
    <source>
        <dbReference type="ARBA" id="ARBA00022741"/>
    </source>
</evidence>
<dbReference type="GO" id="GO:0016887">
    <property type="term" value="F:ATP hydrolysis activity"/>
    <property type="evidence" value="ECO:0007669"/>
    <property type="project" value="InterPro"/>
</dbReference>
<evidence type="ECO:0000313" key="6">
    <source>
        <dbReference type="Proteomes" id="UP000292935"/>
    </source>
</evidence>
<keyword evidence="2" id="KW-0547">Nucleotide-binding</keyword>
<name>A0A4Q2JXF5_9MICO</name>
<dbReference type="RefSeq" id="WP_129230806.1">
    <property type="nucleotide sequence ID" value="NZ_SDPO01000001.1"/>
</dbReference>
<comment type="caution">
    <text evidence="5">The sequence shown here is derived from an EMBL/GenBank/DDBJ whole genome shotgun (WGS) entry which is preliminary data.</text>
</comment>
<dbReference type="Gene3D" id="3.40.50.300">
    <property type="entry name" value="P-loop containing nucleotide triphosphate hydrolases"/>
    <property type="match status" value="1"/>
</dbReference>
<dbReference type="InterPro" id="IPR027417">
    <property type="entry name" value="P-loop_NTPase"/>
</dbReference>
<reference evidence="5 6" key="1">
    <citation type="submission" date="2019-01" db="EMBL/GenBank/DDBJ databases">
        <authorList>
            <person name="Li J."/>
        </authorList>
    </citation>
    <scope>NUCLEOTIDE SEQUENCE [LARGE SCALE GENOMIC DNA]</scope>
    <source>
        <strain evidence="5 6">CCUG 35506</strain>
    </source>
</reference>
<proteinExistence type="predicted"/>
<gene>
    <name evidence="5" type="ORF">ESP57_05545</name>
</gene>
<dbReference type="EMBL" id="SDPO01000001">
    <property type="protein sequence ID" value="RXZ51230.1"/>
    <property type="molecule type" value="Genomic_DNA"/>
</dbReference>
<dbReference type="InterPro" id="IPR003593">
    <property type="entry name" value="AAA+_ATPase"/>
</dbReference>
<dbReference type="PANTHER" id="PTHR42781">
    <property type="entry name" value="SPERMIDINE/PUTRESCINE IMPORT ATP-BINDING PROTEIN POTA"/>
    <property type="match status" value="1"/>
</dbReference>
<dbReference type="GO" id="GO:0005524">
    <property type="term" value="F:ATP binding"/>
    <property type="evidence" value="ECO:0007669"/>
    <property type="project" value="UniProtKB-KW"/>
</dbReference>
<evidence type="ECO:0000259" key="4">
    <source>
        <dbReference type="PROSITE" id="PS50893"/>
    </source>
</evidence>
<dbReference type="InterPro" id="IPR050093">
    <property type="entry name" value="ABC_SmlMolc_Importer"/>
</dbReference>
<organism evidence="5 6">
    <name type="scientific">Agromyces fucosus</name>
    <dbReference type="NCBI Taxonomy" id="41985"/>
    <lineage>
        <taxon>Bacteria</taxon>
        <taxon>Bacillati</taxon>
        <taxon>Actinomycetota</taxon>
        <taxon>Actinomycetes</taxon>
        <taxon>Micrococcales</taxon>
        <taxon>Microbacteriaceae</taxon>
        <taxon>Agromyces</taxon>
    </lineage>
</organism>